<name>A0A7W9FX93_BREVE</name>
<accession>A0A7W9FX93</accession>
<evidence type="ECO:0000313" key="2">
    <source>
        <dbReference type="Proteomes" id="UP000556201"/>
    </source>
</evidence>
<dbReference type="Proteomes" id="UP000556201">
    <property type="component" value="Unassembled WGS sequence"/>
</dbReference>
<dbReference type="EMBL" id="JACHLJ010000009">
    <property type="protein sequence ID" value="MBB5773223.1"/>
    <property type="molecule type" value="Genomic_DNA"/>
</dbReference>
<evidence type="ECO:0000313" key="1">
    <source>
        <dbReference type="EMBL" id="MBB5773223.1"/>
    </source>
</evidence>
<proteinExistence type="predicted"/>
<dbReference type="AlphaFoldDB" id="A0A7W9FX93"/>
<dbReference type="Pfam" id="PF20331">
    <property type="entry name" value="DUF6626"/>
    <property type="match status" value="1"/>
</dbReference>
<dbReference type="InterPro" id="IPR046734">
    <property type="entry name" value="DUF6626"/>
</dbReference>
<reference evidence="1 2" key="1">
    <citation type="submission" date="2020-08" db="EMBL/GenBank/DDBJ databases">
        <title>Functional genomics of gut bacteria from endangered species of beetles.</title>
        <authorList>
            <person name="Carlos-Shanley C."/>
        </authorList>
    </citation>
    <scope>NUCLEOTIDE SEQUENCE [LARGE SCALE GENOMIC DNA]</scope>
    <source>
        <strain evidence="1 2">S00192</strain>
    </source>
</reference>
<gene>
    <name evidence="1" type="ORF">HNP47_003248</name>
</gene>
<sequence length="76" mass="8536">MDIYHHFLERGLTDSQRHFSSAWLGRAENYLCLRAGRGPSADALVELFQTLVGEGKLVLAARVGWAVLWLKPGARR</sequence>
<dbReference type="RefSeq" id="WP_184280359.1">
    <property type="nucleotide sequence ID" value="NZ_JACHLJ010000009.1"/>
</dbReference>
<organism evidence="1 2">
    <name type="scientific">Brevundimonas vesicularis</name>
    <name type="common">Pseudomonas vesicularis</name>
    <dbReference type="NCBI Taxonomy" id="41276"/>
    <lineage>
        <taxon>Bacteria</taxon>
        <taxon>Pseudomonadati</taxon>
        <taxon>Pseudomonadota</taxon>
        <taxon>Alphaproteobacteria</taxon>
        <taxon>Caulobacterales</taxon>
        <taxon>Caulobacteraceae</taxon>
        <taxon>Brevundimonas</taxon>
    </lineage>
</organism>
<protein>
    <submittedName>
        <fullName evidence="1">Uncharacterized protein</fullName>
    </submittedName>
</protein>
<comment type="caution">
    <text evidence="1">The sequence shown here is derived from an EMBL/GenBank/DDBJ whole genome shotgun (WGS) entry which is preliminary data.</text>
</comment>